<evidence type="ECO:0000256" key="3">
    <source>
        <dbReference type="ARBA" id="ARBA00022691"/>
    </source>
</evidence>
<name>A0A1H2S9Z1_9FLAO</name>
<keyword evidence="2 4" id="KW-0808">Transferase</keyword>
<evidence type="ECO:0000256" key="1">
    <source>
        <dbReference type="ARBA" id="ARBA00022603"/>
    </source>
</evidence>
<dbReference type="STRING" id="1073328.SAMN05216294_2352"/>
<dbReference type="GO" id="GO:0032259">
    <property type="term" value="P:methylation"/>
    <property type="evidence" value="ECO:0007669"/>
    <property type="project" value="UniProtKB-KW"/>
</dbReference>
<dbReference type="OrthoDB" id="484536at2"/>
<dbReference type="AlphaFoldDB" id="A0A1H2S9Z1"/>
<dbReference type="EMBL" id="FNMY01000001">
    <property type="protein sequence ID" value="SDW28406.1"/>
    <property type="molecule type" value="Genomic_DNA"/>
</dbReference>
<sequence length="193" mass="21631">MDQSIILNQPKQYDSLLAKSEEMGFTMPSDIYIGAFLKTMAASKLAGNFLELGTGIGLSLSWLLDGMDEDSKMISVDNDPELIQVAKMYFDADENRLQLVCADGAEWLESYKGPQFDLIFADAWPGKYSHLDLTIGLLNKGGYYIIDDMQKQPNWPEGHEEKALELVGVLEERKDIIITKMNWSTGLIVAVKK</sequence>
<dbReference type="GO" id="GO:0008171">
    <property type="term" value="F:O-methyltransferase activity"/>
    <property type="evidence" value="ECO:0007669"/>
    <property type="project" value="InterPro"/>
</dbReference>
<dbReference type="InterPro" id="IPR029063">
    <property type="entry name" value="SAM-dependent_MTases_sf"/>
</dbReference>
<dbReference type="Pfam" id="PF01596">
    <property type="entry name" value="Methyltransf_3"/>
    <property type="match status" value="1"/>
</dbReference>
<gene>
    <name evidence="4" type="ORF">SAMN04487892_0998</name>
</gene>
<dbReference type="PANTHER" id="PTHR43167:SF1">
    <property type="entry name" value="PUTATIVE (AFU_ORTHOLOGUE AFUA_6G01830)-RELATED"/>
    <property type="match status" value="1"/>
</dbReference>
<evidence type="ECO:0000256" key="2">
    <source>
        <dbReference type="ARBA" id="ARBA00022679"/>
    </source>
</evidence>
<dbReference type="PANTHER" id="PTHR43167">
    <property type="entry name" value="PUTATIVE (AFU_ORTHOLOGUE AFUA_6G01830)-RELATED"/>
    <property type="match status" value="1"/>
</dbReference>
<protein>
    <submittedName>
        <fullName evidence="4">O-methyltransferase</fullName>
    </submittedName>
</protein>
<dbReference type="Gene3D" id="3.40.50.150">
    <property type="entry name" value="Vaccinia Virus protein VP39"/>
    <property type="match status" value="1"/>
</dbReference>
<keyword evidence="3" id="KW-0949">S-adenosyl-L-methionine</keyword>
<dbReference type="SUPFAM" id="SSF53335">
    <property type="entry name" value="S-adenosyl-L-methionine-dependent methyltransferases"/>
    <property type="match status" value="1"/>
</dbReference>
<dbReference type="RefSeq" id="WP_090295977.1">
    <property type="nucleotide sequence ID" value="NZ_FNKI01000002.1"/>
</dbReference>
<reference evidence="5" key="1">
    <citation type="submission" date="2016-10" db="EMBL/GenBank/DDBJ databases">
        <authorList>
            <person name="Varghese N."/>
            <person name="Submissions S."/>
        </authorList>
    </citation>
    <scope>NUCLEOTIDE SEQUENCE [LARGE SCALE GENOMIC DNA]</scope>
    <source>
        <strain evidence="5">DSM 25030</strain>
    </source>
</reference>
<dbReference type="InterPro" id="IPR002935">
    <property type="entry name" value="SAM_O-MeTrfase"/>
</dbReference>
<dbReference type="CDD" id="cd02440">
    <property type="entry name" value="AdoMet_MTases"/>
    <property type="match status" value="1"/>
</dbReference>
<organism evidence="4 5">
    <name type="scientific">Flagellimonas zhangzhouensis</name>
    <dbReference type="NCBI Taxonomy" id="1073328"/>
    <lineage>
        <taxon>Bacteria</taxon>
        <taxon>Pseudomonadati</taxon>
        <taxon>Bacteroidota</taxon>
        <taxon>Flavobacteriia</taxon>
        <taxon>Flavobacteriales</taxon>
        <taxon>Flavobacteriaceae</taxon>
        <taxon>Flagellimonas</taxon>
    </lineage>
</organism>
<accession>A0A1H2S9Z1</accession>
<evidence type="ECO:0000313" key="5">
    <source>
        <dbReference type="Proteomes" id="UP000199592"/>
    </source>
</evidence>
<dbReference type="Proteomes" id="UP000199592">
    <property type="component" value="Unassembled WGS sequence"/>
</dbReference>
<keyword evidence="1 4" id="KW-0489">Methyltransferase</keyword>
<proteinExistence type="predicted"/>
<keyword evidence="5" id="KW-1185">Reference proteome</keyword>
<evidence type="ECO:0000313" key="4">
    <source>
        <dbReference type="EMBL" id="SDW28406.1"/>
    </source>
</evidence>